<dbReference type="InterPro" id="IPR008250">
    <property type="entry name" value="ATPase_P-typ_transduc_dom_A_sf"/>
</dbReference>
<evidence type="ECO:0000259" key="18">
    <source>
        <dbReference type="SMART" id="SM00831"/>
    </source>
</evidence>
<keyword evidence="20" id="KW-1185">Reference proteome</keyword>
<dbReference type="FunFam" id="3.40.50.1000:FF:000011">
    <property type="entry name" value="Calcium-transporting ATPase"/>
    <property type="match status" value="1"/>
</dbReference>
<dbReference type="Pfam" id="PF00690">
    <property type="entry name" value="Cation_ATPase_N"/>
    <property type="match status" value="1"/>
</dbReference>
<sequence>MERLLKDFNLPLDAPEDARIRWRKAVGLLIRNRRRRFRYVANLKQRSEAAKTLQDLRVAFMVHKAAIRFSDAGRTEYTLSKETQEEGFGIDSDELASIVRGHDTKGFNTHGGIEGLAMKVSSSLKDGISSSDISRRQKIYGMNKYTEKPPRGFWTFVWEALHDFTLIILMVCAVVSIGVGISTEGLPKGMYDGVGILLSIFLVVIVTAVSDYKQSLQFIDLDKEKKKIYVQVTRDGRRQKVLIFDLVVGDIVNLSTGDIVPADGIFISGYNLLIDESSLTGESEPINITHEKPFLLCGTKVQDGSATMLVTAVGMKTEWGKLMETLSEGGQDETPLQVKLNGVATIIGKIGLLFAVLTFLVLTIRFVIEKVVHDEITHWSSGDALKLLDYFAIAVTIIVVAVPEGLPLAVTLSLAFAMKKLMNDKALVRHLTACETMGSATSICTDKTGTLTTNHMVVEKIWLSGKKRDLKGKALKSEISEGTLTTLLQVIFLNTGAEVVKDHDGKTSIQGQPTESALLEFGMLLGGDFEELRQKYEIKNVDPFNSVRKKMSVLVALPEDISEEHFKSITNVINGFADEALRTLCLAFRDMDDGYDENSIPEDGYTLVAVVGIKDPVRPGVTEAVQTCLAAGITVRMVTGDNINTAKAIARECGILTEGGLAVEGSDFRSKTHEEMKEISQRIQVMARSLPLDKHQLVSSLRILREVVSVTGDGTNDAPALHESDIGLAMGITGTEVAKESADVIILDDNFSTIVNVVKWGRAVYINIQKFVQFQLTVNIVALMLNFVAACITGSAPLTAVQLLWVNMIMDTLGALALATEPPNDELMKRPPIGRNASFITKTMWRNILGQSVYQFAVLAVLSFDGERLLRLSGPDSNVILNTVIFNSFVFCQVFNEINSRDIEKINVFRGIFRSWIFIVVMVSTVAFQAIIVEFLGTFASTVPLNWQLWLISILIGAVSMPLAVILKCIPVERNAAPQHHDGYEALPSGPEQV</sequence>
<evidence type="ECO:0000313" key="19">
    <source>
        <dbReference type="EnsemblPlants" id="AUR62026088-RA:cds"/>
    </source>
</evidence>
<dbReference type="PRINTS" id="PR00119">
    <property type="entry name" value="CATATPASE"/>
</dbReference>
<keyword evidence="6" id="KW-0479">Metal-binding</keyword>
<dbReference type="Gene3D" id="1.20.5.170">
    <property type="match status" value="1"/>
</dbReference>
<evidence type="ECO:0000313" key="20">
    <source>
        <dbReference type="Proteomes" id="UP000596660"/>
    </source>
</evidence>
<evidence type="ECO:0000256" key="5">
    <source>
        <dbReference type="ARBA" id="ARBA00022692"/>
    </source>
</evidence>
<comment type="function">
    <text evidence="17">Catalyzes the hydrolysis of ATP coupled with the transport of calcium.</text>
</comment>
<dbReference type="SUPFAM" id="SSF81665">
    <property type="entry name" value="Calcium ATPase, transmembrane domain M"/>
    <property type="match status" value="1"/>
</dbReference>
<keyword evidence="15 17" id="KW-0472">Membrane</keyword>
<keyword evidence="12" id="KW-1278">Translocase</keyword>
<dbReference type="PANTHER" id="PTHR24093:SF462">
    <property type="entry name" value="CALCIUM-TRANSPORTING ATPASE 11, PLASMA MEMBRANE-TYPE-RELATED"/>
    <property type="match status" value="1"/>
</dbReference>
<dbReference type="GO" id="GO:0005886">
    <property type="term" value="C:plasma membrane"/>
    <property type="evidence" value="ECO:0007669"/>
    <property type="project" value="TreeGrafter"/>
</dbReference>
<evidence type="ECO:0000256" key="2">
    <source>
        <dbReference type="ARBA" id="ARBA00006124"/>
    </source>
</evidence>
<dbReference type="GO" id="GO:0046872">
    <property type="term" value="F:metal ion binding"/>
    <property type="evidence" value="ECO:0007669"/>
    <property type="project" value="UniProtKB-KW"/>
</dbReference>
<dbReference type="GO" id="GO:0005516">
    <property type="term" value="F:calmodulin binding"/>
    <property type="evidence" value="ECO:0007669"/>
    <property type="project" value="UniProtKB-KW"/>
</dbReference>
<dbReference type="PROSITE" id="PS00154">
    <property type="entry name" value="ATPASE_E1_E2"/>
    <property type="match status" value="1"/>
</dbReference>
<dbReference type="EC" id="7.2.2.10" evidence="17"/>
<keyword evidence="10" id="KW-0460">Magnesium</keyword>
<dbReference type="NCBIfam" id="TIGR01494">
    <property type="entry name" value="ATPase_P-type"/>
    <property type="match status" value="3"/>
</dbReference>
<evidence type="ECO:0000256" key="16">
    <source>
        <dbReference type="ARBA" id="ARBA00048694"/>
    </source>
</evidence>
<feature type="transmembrane region" description="Helical" evidence="17">
    <location>
        <begin position="879"/>
        <end position="896"/>
    </location>
</feature>
<evidence type="ECO:0000256" key="17">
    <source>
        <dbReference type="RuleBase" id="RU361146"/>
    </source>
</evidence>
<reference evidence="19" key="1">
    <citation type="journal article" date="2017" name="Nature">
        <title>The genome of Chenopodium quinoa.</title>
        <authorList>
            <person name="Jarvis D.E."/>
            <person name="Ho Y.S."/>
            <person name="Lightfoot D.J."/>
            <person name="Schmoeckel S.M."/>
            <person name="Li B."/>
            <person name="Borm T.J.A."/>
            <person name="Ohyanagi H."/>
            <person name="Mineta K."/>
            <person name="Michell C.T."/>
            <person name="Saber N."/>
            <person name="Kharbatia N.M."/>
            <person name="Rupper R.R."/>
            <person name="Sharp A.R."/>
            <person name="Dally N."/>
            <person name="Boughton B.A."/>
            <person name="Woo Y.H."/>
            <person name="Gao G."/>
            <person name="Schijlen E.G.W.M."/>
            <person name="Guo X."/>
            <person name="Momin A.A."/>
            <person name="Negrao S."/>
            <person name="Al-Babili S."/>
            <person name="Gehring C."/>
            <person name="Roessner U."/>
            <person name="Jung C."/>
            <person name="Murphy K."/>
            <person name="Arold S.T."/>
            <person name="Gojobori T."/>
            <person name="van der Linden C.G."/>
            <person name="van Loo E.N."/>
            <person name="Jellen E.N."/>
            <person name="Maughan P.J."/>
            <person name="Tester M."/>
        </authorList>
    </citation>
    <scope>NUCLEOTIDE SEQUENCE [LARGE SCALE GENOMIC DNA]</scope>
    <source>
        <strain evidence="19">cv. PI 614886</strain>
    </source>
</reference>
<dbReference type="PANTHER" id="PTHR24093">
    <property type="entry name" value="CATION TRANSPORTING ATPASE"/>
    <property type="match status" value="1"/>
</dbReference>
<keyword evidence="9 17" id="KW-0067">ATP-binding</keyword>
<dbReference type="InterPro" id="IPR023214">
    <property type="entry name" value="HAD_sf"/>
</dbReference>
<dbReference type="OMA" id="GTRREYK"/>
<dbReference type="FunFam" id="1.20.1110.10:FF:000039">
    <property type="entry name" value="Calcium-transporting ATPase"/>
    <property type="match status" value="1"/>
</dbReference>
<reference evidence="19" key="2">
    <citation type="submission" date="2021-03" db="UniProtKB">
        <authorList>
            <consortium name="EnsemblPlants"/>
        </authorList>
    </citation>
    <scope>IDENTIFICATION</scope>
</reference>
<evidence type="ECO:0000256" key="7">
    <source>
        <dbReference type="ARBA" id="ARBA00022741"/>
    </source>
</evidence>
<evidence type="ECO:0000256" key="4">
    <source>
        <dbReference type="ARBA" id="ARBA00022568"/>
    </source>
</evidence>
<evidence type="ECO:0000256" key="3">
    <source>
        <dbReference type="ARBA" id="ARBA00022448"/>
    </source>
</evidence>
<keyword evidence="4 17" id="KW-0109">Calcium transport</keyword>
<dbReference type="Pfam" id="PF00702">
    <property type="entry name" value="Hydrolase"/>
    <property type="match status" value="1"/>
</dbReference>
<feature type="transmembrane region" description="Helical" evidence="17">
    <location>
        <begin position="189"/>
        <end position="209"/>
    </location>
</feature>
<dbReference type="Pfam" id="PF00689">
    <property type="entry name" value="Cation_ATPase_C"/>
    <property type="match status" value="1"/>
</dbReference>
<proteinExistence type="inferred from homology"/>
<dbReference type="Gene3D" id="3.40.50.1000">
    <property type="entry name" value="HAD superfamily/HAD-like"/>
    <property type="match status" value="1"/>
</dbReference>
<dbReference type="InterPro" id="IPR044492">
    <property type="entry name" value="P_typ_ATPase_HD_dom"/>
</dbReference>
<dbReference type="NCBIfam" id="TIGR01517">
    <property type="entry name" value="ATPase-IIB_Ca"/>
    <property type="match status" value="2"/>
</dbReference>
<dbReference type="Gene3D" id="3.40.1110.10">
    <property type="entry name" value="Calcium-transporting ATPase, cytoplasmic domain N"/>
    <property type="match status" value="2"/>
</dbReference>
<protein>
    <recommendedName>
        <fullName evidence="17">Calcium-transporting ATPase</fullName>
        <ecNumber evidence="17">7.2.2.10</ecNumber>
    </recommendedName>
</protein>
<dbReference type="AlphaFoldDB" id="A0A803MAH1"/>
<evidence type="ECO:0000256" key="15">
    <source>
        <dbReference type="ARBA" id="ARBA00023136"/>
    </source>
</evidence>
<dbReference type="InterPro" id="IPR036412">
    <property type="entry name" value="HAD-like_sf"/>
</dbReference>
<evidence type="ECO:0000256" key="1">
    <source>
        <dbReference type="ARBA" id="ARBA00004141"/>
    </source>
</evidence>
<dbReference type="InterPro" id="IPR006408">
    <property type="entry name" value="P-type_ATPase_IIB"/>
</dbReference>
<comment type="similarity">
    <text evidence="2 17">Belongs to the cation transport ATPase (P-type) (TC 3.A.3) family. Type IIB subfamily.</text>
</comment>
<evidence type="ECO:0000256" key="8">
    <source>
        <dbReference type="ARBA" id="ARBA00022837"/>
    </source>
</evidence>
<comment type="caution">
    <text evidence="17">Lacks conserved residue(s) required for the propagation of feature annotation.</text>
</comment>
<keyword evidence="13 17" id="KW-1133">Transmembrane helix</keyword>
<keyword evidence="14 17" id="KW-0406">Ion transport</keyword>
<dbReference type="GO" id="GO:0016887">
    <property type="term" value="F:ATP hydrolysis activity"/>
    <property type="evidence" value="ECO:0007669"/>
    <property type="project" value="InterPro"/>
</dbReference>
<dbReference type="Proteomes" id="UP000596660">
    <property type="component" value="Unplaced"/>
</dbReference>
<accession>A0A803MAH1</accession>
<dbReference type="SFLD" id="SFLDG00002">
    <property type="entry name" value="C1.7:_P-type_atpase_like"/>
    <property type="match status" value="1"/>
</dbReference>
<feature type="transmembrane region" description="Helical" evidence="17">
    <location>
        <begin position="916"/>
        <end position="941"/>
    </location>
</feature>
<dbReference type="InterPro" id="IPR004014">
    <property type="entry name" value="ATPase_P-typ_cation-transptr_N"/>
</dbReference>
<evidence type="ECO:0000256" key="6">
    <source>
        <dbReference type="ARBA" id="ARBA00022723"/>
    </source>
</evidence>
<dbReference type="InterPro" id="IPR023298">
    <property type="entry name" value="ATPase_P-typ_TM_dom_sf"/>
</dbReference>
<dbReference type="SUPFAM" id="SSF56784">
    <property type="entry name" value="HAD-like"/>
    <property type="match status" value="1"/>
</dbReference>
<dbReference type="GO" id="GO:0005388">
    <property type="term" value="F:P-type calcium transporter activity"/>
    <property type="evidence" value="ECO:0007669"/>
    <property type="project" value="UniProtKB-EC"/>
</dbReference>
<dbReference type="InterPro" id="IPR001757">
    <property type="entry name" value="P_typ_ATPase"/>
</dbReference>
<dbReference type="GO" id="GO:0005524">
    <property type="term" value="F:ATP binding"/>
    <property type="evidence" value="ECO:0007669"/>
    <property type="project" value="UniProtKB-KW"/>
</dbReference>
<feature type="transmembrane region" description="Helical" evidence="17">
    <location>
        <begin position="346"/>
        <end position="368"/>
    </location>
</feature>
<feature type="transmembrane region" description="Helical" evidence="17">
    <location>
        <begin position="388"/>
        <end position="417"/>
    </location>
</feature>
<dbReference type="EnsemblPlants" id="AUR62026088-RA">
    <property type="protein sequence ID" value="AUR62026088-RA:cds"/>
    <property type="gene ID" value="AUR62026088"/>
</dbReference>
<dbReference type="InterPro" id="IPR024750">
    <property type="entry name" value="Ca_ATPase_N_dom"/>
</dbReference>
<dbReference type="InterPro" id="IPR059000">
    <property type="entry name" value="ATPase_P-type_domA"/>
</dbReference>
<comment type="catalytic activity">
    <reaction evidence="16 17">
        <text>Ca(2+)(in) + ATP + H2O = Ca(2+)(out) + ADP + phosphate + H(+)</text>
        <dbReference type="Rhea" id="RHEA:18105"/>
        <dbReference type="ChEBI" id="CHEBI:15377"/>
        <dbReference type="ChEBI" id="CHEBI:15378"/>
        <dbReference type="ChEBI" id="CHEBI:29108"/>
        <dbReference type="ChEBI" id="CHEBI:30616"/>
        <dbReference type="ChEBI" id="CHEBI:43474"/>
        <dbReference type="ChEBI" id="CHEBI:456216"/>
        <dbReference type="EC" id="7.2.2.10"/>
    </reaction>
</comment>
<keyword evidence="8 17" id="KW-0106">Calcium</keyword>
<dbReference type="PRINTS" id="PR00120">
    <property type="entry name" value="HATPASE"/>
</dbReference>
<dbReference type="SUPFAM" id="SSF81653">
    <property type="entry name" value="Calcium ATPase, transduction domain A"/>
    <property type="match status" value="1"/>
</dbReference>
<dbReference type="Gene3D" id="2.70.150.10">
    <property type="entry name" value="Calcium-transporting ATPase, cytoplasmic transduction domain A"/>
    <property type="match status" value="1"/>
</dbReference>
<dbReference type="FunFam" id="2.70.150.10:FF:000006">
    <property type="entry name" value="Calcium-transporting ATPase"/>
    <property type="match status" value="1"/>
</dbReference>
<dbReference type="SMART" id="SM00831">
    <property type="entry name" value="Cation_ATPase_N"/>
    <property type="match status" value="1"/>
</dbReference>
<evidence type="ECO:0000256" key="9">
    <source>
        <dbReference type="ARBA" id="ARBA00022840"/>
    </source>
</evidence>
<dbReference type="Gramene" id="AUR62026088-RA">
    <property type="protein sequence ID" value="AUR62026088-RA:cds"/>
    <property type="gene ID" value="AUR62026088"/>
</dbReference>
<dbReference type="InterPro" id="IPR018303">
    <property type="entry name" value="ATPase_P-typ_P_site"/>
</dbReference>
<evidence type="ECO:0000256" key="11">
    <source>
        <dbReference type="ARBA" id="ARBA00022860"/>
    </source>
</evidence>
<feature type="domain" description="Cation-transporting P-type ATPase N-terminal" evidence="18">
    <location>
        <begin position="112"/>
        <end position="181"/>
    </location>
</feature>
<organism evidence="19 20">
    <name type="scientific">Chenopodium quinoa</name>
    <name type="common">Quinoa</name>
    <dbReference type="NCBI Taxonomy" id="63459"/>
    <lineage>
        <taxon>Eukaryota</taxon>
        <taxon>Viridiplantae</taxon>
        <taxon>Streptophyta</taxon>
        <taxon>Embryophyta</taxon>
        <taxon>Tracheophyta</taxon>
        <taxon>Spermatophyta</taxon>
        <taxon>Magnoliopsida</taxon>
        <taxon>eudicotyledons</taxon>
        <taxon>Gunneridae</taxon>
        <taxon>Pentapetalae</taxon>
        <taxon>Caryophyllales</taxon>
        <taxon>Chenopodiaceae</taxon>
        <taxon>Chenopodioideae</taxon>
        <taxon>Atripliceae</taxon>
        <taxon>Chenopodium</taxon>
    </lineage>
</organism>
<dbReference type="Pfam" id="PF00122">
    <property type="entry name" value="E1-E2_ATPase"/>
    <property type="match status" value="1"/>
</dbReference>
<feature type="transmembrane region" description="Helical" evidence="17">
    <location>
        <begin position="164"/>
        <end position="183"/>
    </location>
</feature>
<dbReference type="CDD" id="cd02081">
    <property type="entry name" value="P-type_ATPase_Ca_PMCA-like"/>
    <property type="match status" value="1"/>
</dbReference>
<keyword evidence="11" id="KW-0112">Calmodulin-binding</keyword>
<dbReference type="SFLD" id="SFLDF00027">
    <property type="entry name" value="p-type_atpase"/>
    <property type="match status" value="1"/>
</dbReference>
<feature type="transmembrane region" description="Helical" evidence="17">
    <location>
        <begin position="776"/>
        <end position="796"/>
    </location>
</feature>
<keyword evidence="7 17" id="KW-0547">Nucleotide-binding</keyword>
<keyword evidence="5 17" id="KW-0812">Transmembrane</keyword>
<dbReference type="Pfam" id="PF12515">
    <property type="entry name" value="CaATP_NAI"/>
    <property type="match status" value="1"/>
</dbReference>
<evidence type="ECO:0000256" key="12">
    <source>
        <dbReference type="ARBA" id="ARBA00022967"/>
    </source>
</evidence>
<keyword evidence="3 17" id="KW-0813">Transport</keyword>
<name>A0A803MAH1_CHEQI</name>
<dbReference type="InterPro" id="IPR006068">
    <property type="entry name" value="ATPase_P-typ_cation-transptr_C"/>
</dbReference>
<feature type="transmembrane region" description="Helical" evidence="17">
    <location>
        <begin position="947"/>
        <end position="967"/>
    </location>
</feature>
<evidence type="ECO:0000256" key="13">
    <source>
        <dbReference type="ARBA" id="ARBA00022989"/>
    </source>
</evidence>
<dbReference type="SFLD" id="SFLDS00003">
    <property type="entry name" value="Haloacid_Dehalogenase"/>
    <property type="match status" value="1"/>
</dbReference>
<dbReference type="Gene3D" id="1.20.1110.10">
    <property type="entry name" value="Calcium-transporting ATPase, transmembrane domain"/>
    <property type="match status" value="2"/>
</dbReference>
<comment type="subcellular location">
    <subcellularLocation>
        <location evidence="1 17">Membrane</location>
        <topology evidence="1 17">Multi-pass membrane protein</topology>
    </subcellularLocation>
</comment>
<evidence type="ECO:0000256" key="14">
    <source>
        <dbReference type="ARBA" id="ARBA00023065"/>
    </source>
</evidence>
<evidence type="ECO:0000256" key="10">
    <source>
        <dbReference type="ARBA" id="ARBA00022842"/>
    </source>
</evidence>
<dbReference type="InterPro" id="IPR023299">
    <property type="entry name" value="ATPase_P-typ_cyto_dom_N"/>
</dbReference>